<accession>A0ABT5CD94</accession>
<dbReference type="PRINTS" id="PR00420">
    <property type="entry name" value="RNGMNOXGNASE"/>
</dbReference>
<dbReference type="InterPro" id="IPR050641">
    <property type="entry name" value="RIFMO-like"/>
</dbReference>
<sequence>MTQMTQIDGDEVERVKVLIVGGGVVGLSASLFLAQHGVPSLLVERHAGTSIHPRARGVSGRTMELLRGLGLEAAAREAGEAIAPSMGVYKGRSLSEVMASRRSNGLVIRWLRERMMRGEGSPKSPTSPCRVTQDHLEPVLLDAARARGVDARFSTELVELAQDAEGVTATLLDRGSGARRRARADYVIAADGARSPVRTSLGVGQSGRGVLTHQLNLYFRADLTELVRGREFSMCLVEDGDLRGLFASVNNTDLWVLHVPFDPEKGERAEDFGRERCEEIIRRATGIPDLAVELKGVMPWQSAVRVADGFRHGRVFLAGDAAHVMPPWGGFGANTGIQDAHNLAWKLAAVLAGRAGEGLLDTYDVERRPVARAVADIAGDMNDERGLMTGRSGLAMLWTMRRAFPYFVVGYGYASEAVILEPGAPPGPGATDLRGRPGTRAPHVWLSRQGARISTLDLFGRGFVLLAAEGGDAWCEAARTLARRTGIPLSSHRVGGDVEDPSGALGGAYGIGRDGAVLVRPDGFIAFRARTARAAPEDVLADALARILVAPALRAAGRGVSAGPWMHG</sequence>
<dbReference type="RefSeq" id="WP_272102527.1">
    <property type="nucleotide sequence ID" value="NZ_JAQNDK010000005.1"/>
</dbReference>
<proteinExistence type="predicted"/>
<name>A0ABT5CD94_9BACT</name>
<dbReference type="Gene3D" id="3.50.50.60">
    <property type="entry name" value="FAD/NAD(P)-binding domain"/>
    <property type="match status" value="1"/>
</dbReference>
<evidence type="ECO:0000256" key="1">
    <source>
        <dbReference type="ARBA" id="ARBA00001974"/>
    </source>
</evidence>
<gene>
    <name evidence="5" type="ORF">POL72_42155</name>
</gene>
<dbReference type="Pfam" id="PF01494">
    <property type="entry name" value="FAD_binding_3"/>
    <property type="match status" value="1"/>
</dbReference>
<protein>
    <submittedName>
        <fullName evidence="5">FAD-dependent oxidoreductase</fullName>
    </submittedName>
</protein>
<keyword evidence="3" id="KW-0274">FAD</keyword>
<keyword evidence="6" id="KW-1185">Reference proteome</keyword>
<comment type="caution">
    <text evidence="5">The sequence shown here is derived from an EMBL/GenBank/DDBJ whole genome shotgun (WGS) entry which is preliminary data.</text>
</comment>
<reference evidence="5 6" key="1">
    <citation type="submission" date="2023-01" db="EMBL/GenBank/DDBJ databases">
        <title>Minimal conservation of predation-associated metabolite biosynthetic gene clusters underscores biosynthetic potential of Myxococcota including descriptions for ten novel species: Archangium lansinium sp. nov., Myxococcus landrumus sp. nov., Nannocystis bai.</title>
        <authorList>
            <person name="Ahearne A."/>
            <person name="Stevens C."/>
            <person name="Dowd S."/>
        </authorList>
    </citation>
    <scope>NUCLEOTIDE SEQUENCE [LARGE SCALE GENOMIC DNA]</scope>
    <source>
        <strain evidence="5 6">WIWO2</strain>
    </source>
</reference>
<evidence type="ECO:0000256" key="2">
    <source>
        <dbReference type="ARBA" id="ARBA00022630"/>
    </source>
</evidence>
<evidence type="ECO:0000256" key="3">
    <source>
        <dbReference type="ARBA" id="ARBA00022827"/>
    </source>
</evidence>
<evidence type="ECO:0000313" key="5">
    <source>
        <dbReference type="EMBL" id="MDC0684401.1"/>
    </source>
</evidence>
<dbReference type="SUPFAM" id="SSF51905">
    <property type="entry name" value="FAD/NAD(P)-binding domain"/>
    <property type="match status" value="1"/>
</dbReference>
<feature type="domain" description="FAD-binding" evidence="4">
    <location>
        <begin position="15"/>
        <end position="376"/>
    </location>
</feature>
<dbReference type="Gene3D" id="3.30.9.10">
    <property type="entry name" value="D-Amino Acid Oxidase, subunit A, domain 2"/>
    <property type="match status" value="1"/>
</dbReference>
<comment type="cofactor">
    <cofactor evidence="1">
        <name>FAD</name>
        <dbReference type="ChEBI" id="CHEBI:57692"/>
    </cofactor>
</comment>
<evidence type="ECO:0000259" key="4">
    <source>
        <dbReference type="Pfam" id="PF01494"/>
    </source>
</evidence>
<dbReference type="PANTHER" id="PTHR43004">
    <property type="entry name" value="TRK SYSTEM POTASSIUM UPTAKE PROTEIN"/>
    <property type="match status" value="1"/>
</dbReference>
<dbReference type="Proteomes" id="UP001217485">
    <property type="component" value="Unassembled WGS sequence"/>
</dbReference>
<dbReference type="Pfam" id="PF21274">
    <property type="entry name" value="Rng_hyd_C"/>
    <property type="match status" value="1"/>
</dbReference>
<evidence type="ECO:0000313" key="6">
    <source>
        <dbReference type="Proteomes" id="UP001217485"/>
    </source>
</evidence>
<dbReference type="EMBL" id="JAQNDK010000005">
    <property type="protein sequence ID" value="MDC0684401.1"/>
    <property type="molecule type" value="Genomic_DNA"/>
</dbReference>
<dbReference type="Gene3D" id="3.40.30.120">
    <property type="match status" value="1"/>
</dbReference>
<dbReference type="PANTHER" id="PTHR43004:SF19">
    <property type="entry name" value="BINDING MONOOXYGENASE, PUTATIVE (JCVI)-RELATED"/>
    <property type="match status" value="1"/>
</dbReference>
<organism evidence="5 6">
    <name type="scientific">Sorangium atrum</name>
    <dbReference type="NCBI Taxonomy" id="2995308"/>
    <lineage>
        <taxon>Bacteria</taxon>
        <taxon>Pseudomonadati</taxon>
        <taxon>Myxococcota</taxon>
        <taxon>Polyangia</taxon>
        <taxon>Polyangiales</taxon>
        <taxon>Polyangiaceae</taxon>
        <taxon>Sorangium</taxon>
    </lineage>
</organism>
<dbReference type="InterPro" id="IPR036188">
    <property type="entry name" value="FAD/NAD-bd_sf"/>
</dbReference>
<keyword evidence="2" id="KW-0285">Flavoprotein</keyword>
<dbReference type="InterPro" id="IPR002938">
    <property type="entry name" value="FAD-bd"/>
</dbReference>